<evidence type="ECO:0000256" key="1">
    <source>
        <dbReference type="SAM" id="MobiDB-lite"/>
    </source>
</evidence>
<keyword evidence="2" id="KW-0472">Membrane</keyword>
<evidence type="ECO:0000256" key="2">
    <source>
        <dbReference type="SAM" id="Phobius"/>
    </source>
</evidence>
<comment type="caution">
    <text evidence="3">The sequence shown here is derived from an EMBL/GenBank/DDBJ whole genome shotgun (WGS) entry which is preliminary data.</text>
</comment>
<feature type="transmembrane region" description="Helical" evidence="2">
    <location>
        <begin position="80"/>
        <end position="101"/>
    </location>
</feature>
<feature type="compositionally biased region" description="Low complexity" evidence="1">
    <location>
        <begin position="10"/>
        <end position="55"/>
    </location>
</feature>
<keyword evidence="2" id="KW-0812">Transmembrane</keyword>
<protein>
    <submittedName>
        <fullName evidence="3">Uncharacterized protein</fullName>
    </submittedName>
</protein>
<keyword evidence="2" id="KW-1133">Transmembrane helix</keyword>
<name>A0A931B9S8_9ACTN</name>
<dbReference type="Proteomes" id="UP000657385">
    <property type="component" value="Unassembled WGS sequence"/>
</dbReference>
<evidence type="ECO:0000313" key="4">
    <source>
        <dbReference type="Proteomes" id="UP000657385"/>
    </source>
</evidence>
<gene>
    <name evidence="3" type="ORF">I2501_20305</name>
</gene>
<proteinExistence type="predicted"/>
<keyword evidence="4" id="KW-1185">Reference proteome</keyword>
<accession>A0A931B9S8</accession>
<reference evidence="3" key="1">
    <citation type="submission" date="2020-11" db="EMBL/GenBank/DDBJ databases">
        <title>Isolation and identification of active actinomycetes.</title>
        <authorList>
            <person name="Yu B."/>
        </authorList>
    </citation>
    <scope>NUCLEOTIDE SEQUENCE</scope>
    <source>
        <strain evidence="3">NEAU-YB345</strain>
    </source>
</reference>
<organism evidence="3 4">
    <name type="scientific">Streptacidiphilus fuscans</name>
    <dbReference type="NCBI Taxonomy" id="2789292"/>
    <lineage>
        <taxon>Bacteria</taxon>
        <taxon>Bacillati</taxon>
        <taxon>Actinomycetota</taxon>
        <taxon>Actinomycetes</taxon>
        <taxon>Kitasatosporales</taxon>
        <taxon>Streptomycetaceae</taxon>
        <taxon>Streptacidiphilus</taxon>
    </lineage>
</organism>
<dbReference type="EMBL" id="JADPRT010000008">
    <property type="protein sequence ID" value="MBF9070373.1"/>
    <property type="molecule type" value="Genomic_DNA"/>
</dbReference>
<feature type="region of interest" description="Disordered" evidence="1">
    <location>
        <begin position="1"/>
        <end position="55"/>
    </location>
</feature>
<sequence>MSINPPPGGYPEQQPGYGQPGFQQDPGYPQQGYPQAGYQEPGFQQPGYQQPGYQQPMDPNAAWAYGAPVPPPKKRSLLKIVLICAGAFIVVIGGAIGWFVYSQASQMGKYKLTPPASFDGASLTTNNSVGNSLTSANAKIAQAGQTPVTAIYGPDTGMPKYVSYGLYGGLPLPSVQLDAAFKGATSGGATITQQTNEDAGPQGGDMRCGVMNVPNSGTSVSIPICAWADNSTMDILMQIPDASGQTTIDLPTLAEKTRELRQQMEVAK</sequence>
<dbReference type="AlphaFoldDB" id="A0A931B9S8"/>
<dbReference type="RefSeq" id="WP_196195549.1">
    <property type="nucleotide sequence ID" value="NZ_JADPRT010000008.1"/>
</dbReference>
<evidence type="ECO:0000313" key="3">
    <source>
        <dbReference type="EMBL" id="MBF9070373.1"/>
    </source>
</evidence>